<dbReference type="InterPro" id="IPR000034">
    <property type="entry name" value="Laminin_IV"/>
</dbReference>
<dbReference type="PANTHER" id="PTHR10574">
    <property type="entry name" value="NETRIN/LAMININ-RELATED"/>
    <property type="match status" value="1"/>
</dbReference>
<dbReference type="InterPro" id="IPR002172">
    <property type="entry name" value="LDrepeatLR_classA_rpt"/>
</dbReference>
<dbReference type="Proteomes" id="UP001151699">
    <property type="component" value="Unassembled WGS sequence"/>
</dbReference>
<dbReference type="InterPro" id="IPR056863">
    <property type="entry name" value="LMN_ATRN_NET-like_EGF"/>
</dbReference>
<evidence type="ECO:0000313" key="16">
    <source>
        <dbReference type="Proteomes" id="UP001151699"/>
    </source>
</evidence>
<organism evidence="15 16">
    <name type="scientific">Pseudolycoriella hygida</name>
    <dbReference type="NCBI Taxonomy" id="35572"/>
    <lineage>
        <taxon>Eukaryota</taxon>
        <taxon>Metazoa</taxon>
        <taxon>Ecdysozoa</taxon>
        <taxon>Arthropoda</taxon>
        <taxon>Hexapoda</taxon>
        <taxon>Insecta</taxon>
        <taxon>Pterygota</taxon>
        <taxon>Neoptera</taxon>
        <taxon>Endopterygota</taxon>
        <taxon>Diptera</taxon>
        <taxon>Nematocera</taxon>
        <taxon>Sciaroidea</taxon>
        <taxon>Sciaridae</taxon>
        <taxon>Pseudolycoriella</taxon>
    </lineage>
</organism>
<evidence type="ECO:0000256" key="5">
    <source>
        <dbReference type="ARBA" id="ARBA00022737"/>
    </source>
</evidence>
<evidence type="ECO:0000256" key="1">
    <source>
        <dbReference type="ARBA" id="ARBA00004302"/>
    </source>
</evidence>
<dbReference type="CDD" id="cd00096">
    <property type="entry name" value="Ig"/>
    <property type="match status" value="1"/>
</dbReference>
<dbReference type="GO" id="GO:0007411">
    <property type="term" value="P:axon guidance"/>
    <property type="evidence" value="ECO:0007669"/>
    <property type="project" value="TreeGrafter"/>
</dbReference>
<reference evidence="15" key="1">
    <citation type="submission" date="2022-07" db="EMBL/GenBank/DDBJ databases">
        <authorList>
            <person name="Trinca V."/>
            <person name="Uliana J.V.C."/>
            <person name="Torres T.T."/>
            <person name="Ward R.J."/>
            <person name="Monesi N."/>
        </authorList>
    </citation>
    <scope>NUCLEOTIDE SEQUENCE</scope>
    <source>
        <strain evidence="15">HSMRA1968</strain>
        <tissue evidence="15">Whole embryos</tissue>
    </source>
</reference>
<name>A0A9Q0MI73_9DIPT</name>
<dbReference type="InterPro" id="IPR023415">
    <property type="entry name" value="LDLR_class-A_CS"/>
</dbReference>
<dbReference type="InterPro" id="IPR003599">
    <property type="entry name" value="Ig_sub"/>
</dbReference>
<dbReference type="PROSITE" id="PS01248">
    <property type="entry name" value="EGF_LAM_1"/>
    <property type="match status" value="3"/>
</dbReference>
<keyword evidence="4" id="KW-0732">Signal</keyword>
<keyword evidence="16" id="KW-1185">Reference proteome</keyword>
<dbReference type="EMBL" id="WJQU01003478">
    <property type="protein sequence ID" value="KAJ6624464.1"/>
    <property type="molecule type" value="Genomic_DNA"/>
</dbReference>
<dbReference type="GO" id="GO:0005201">
    <property type="term" value="F:extracellular matrix structural constituent"/>
    <property type="evidence" value="ECO:0007669"/>
    <property type="project" value="TreeGrafter"/>
</dbReference>
<dbReference type="InterPro" id="IPR013783">
    <property type="entry name" value="Ig-like_fold"/>
</dbReference>
<dbReference type="PRINTS" id="PR00261">
    <property type="entry name" value="LDLRECEPTOR"/>
</dbReference>
<dbReference type="Pfam" id="PF13927">
    <property type="entry name" value="Ig_3"/>
    <property type="match status" value="1"/>
</dbReference>
<dbReference type="Pfam" id="PF00052">
    <property type="entry name" value="Laminin_B"/>
    <property type="match status" value="3"/>
</dbReference>
<evidence type="ECO:0000256" key="3">
    <source>
        <dbReference type="ARBA" id="ARBA00022530"/>
    </source>
</evidence>
<dbReference type="SMART" id="SM00409">
    <property type="entry name" value="IG"/>
    <property type="match status" value="2"/>
</dbReference>
<keyword evidence="3" id="KW-0272">Extracellular matrix</keyword>
<dbReference type="PROSITE" id="PS50027">
    <property type="entry name" value="EGF_LAM_2"/>
    <property type="match status" value="1"/>
</dbReference>
<dbReference type="Pfam" id="PF24973">
    <property type="entry name" value="EGF_LMN_ATRN"/>
    <property type="match status" value="1"/>
</dbReference>
<dbReference type="SUPFAM" id="SSF57196">
    <property type="entry name" value="EGF/Laminin"/>
    <property type="match status" value="2"/>
</dbReference>
<dbReference type="GO" id="GO:0009887">
    <property type="term" value="P:animal organ morphogenesis"/>
    <property type="evidence" value="ECO:0007669"/>
    <property type="project" value="TreeGrafter"/>
</dbReference>
<keyword evidence="8" id="KW-0325">Glycoprotein</keyword>
<dbReference type="GO" id="GO:0005604">
    <property type="term" value="C:basement membrane"/>
    <property type="evidence" value="ECO:0007669"/>
    <property type="project" value="UniProtKB-SubCell"/>
</dbReference>
<dbReference type="Pfam" id="PF00057">
    <property type="entry name" value="Ldl_recept_a"/>
    <property type="match status" value="3"/>
</dbReference>
<dbReference type="SMART" id="SM00281">
    <property type="entry name" value="LamB"/>
    <property type="match status" value="3"/>
</dbReference>
<dbReference type="PROSITE" id="PS00022">
    <property type="entry name" value="EGF_1"/>
    <property type="match status" value="2"/>
</dbReference>
<keyword evidence="5" id="KW-0677">Repeat</keyword>
<dbReference type="InterPro" id="IPR002049">
    <property type="entry name" value="LE_dom"/>
</dbReference>
<feature type="domain" description="Ig-like" evidence="13">
    <location>
        <begin position="236"/>
        <end position="319"/>
    </location>
</feature>
<dbReference type="InterPro" id="IPR003598">
    <property type="entry name" value="Ig_sub2"/>
</dbReference>
<feature type="domain" description="Laminin EGF-like" evidence="12">
    <location>
        <begin position="958"/>
        <end position="1007"/>
    </location>
</feature>
<dbReference type="PANTHER" id="PTHR10574:SF406">
    <property type="entry name" value="LAMININ SUBUNIT ALPHA 5"/>
    <property type="match status" value="1"/>
</dbReference>
<dbReference type="CDD" id="cd00112">
    <property type="entry name" value="LDLa"/>
    <property type="match status" value="3"/>
</dbReference>
<comment type="caution">
    <text evidence="11">Lacks conserved residue(s) required for the propagation of feature annotation.</text>
</comment>
<keyword evidence="2" id="KW-0964">Secreted</keyword>
<dbReference type="Pfam" id="PF00053">
    <property type="entry name" value="EGF_laminin"/>
    <property type="match status" value="6"/>
</dbReference>
<dbReference type="FunFam" id="4.10.400.10:FF:000044">
    <property type="entry name" value="Basement membrane-specific heparan sulfate proteoglycan core protein"/>
    <property type="match status" value="1"/>
</dbReference>
<dbReference type="Gene3D" id="2.170.300.10">
    <property type="entry name" value="Tie2 ligand-binding domain superfamily"/>
    <property type="match status" value="1"/>
</dbReference>
<gene>
    <name evidence="15" type="primary">HSPG2_0</name>
    <name evidence="15" type="ORF">Bhyg_17568</name>
</gene>
<dbReference type="SUPFAM" id="SSF57424">
    <property type="entry name" value="LDL receptor-like module"/>
    <property type="match status" value="3"/>
</dbReference>
<dbReference type="SMART" id="SM00180">
    <property type="entry name" value="EGF_Lam"/>
    <property type="match status" value="5"/>
</dbReference>
<sequence>REVVFQCRDEGPIRARVRWVRPAGQPLPPGSRDNNGRLEIPNIRLDHNGEYICEAVGYASSTKGSQVSVFLTVEKLWSKYNFIKPNKKLRYGIVPHIDFEFFGPDNPVYDRPPTACSITQATCMNGDCIDRSKICDGIYDCNDGSDESSCSFSNRCEPNEFRCKNKKCVLKTWRCDGENDCEDNSDEEACIANSNSPCRYDEYQCQSGGQCIPKSYQCDTHADCIDNSDEVGCVAPTVAQAPPPMMHLQPGSIFNVTCRAVGIPVPLIVWRLNWRHVPDKCTSTSNNGYGVLTCPNVEVRDSGAYSCEIINSMGTHFVTPDTILVVSGNDTVCQSGYFNSKANRPEECISCFCFGASTQCSSADLFTYSMKPPVTSLTVVGVIGPWNGAGSDISITDFKKHDLIATRHGVQLRLANIPLSREYPYYSLPEDYRGNQLKSYGGFFKYDVEYDGQGSPNDAPDVILSGNGYNLVYRSHNRIESGIRNSVSVAFSPGHWHTADGRLATREEIMMTLASVQNILIKLQYVDHVQRQVELLNIFMDSAANYDQGLGSASLVEECRCPVGYSGLSCETCSHGYVRQQTGAWLGRCVPEAEPCRPGTYGDPQRGILCKPCPCPLTNSGNQFARTCSLGSDGDVICNCDRGYTGRRCELCDRGYSGDPSYPGGSCRPDERSHCDARGTYRTHANGDCECKKHVTGPRCDQCSASSYNLNAISPTGCIDCFCTGVSKSCTSSSYYRDSIQSSFTPNLNEFSLITDYENPDEAEVQVRTSSYEASFTGTSNDIQIYYWKLPPRFVGNKITSYGGNLNYTIRYVPLPGGVMSRNSAPDVVIRSVNDIDILHYRKDTAPSGSQSYVVPIFEGNWQRSDGNTVNREYFLMALADVSDIFIKATYTTMTEEAALSHVSLDIATEQNTGSYQRAVEVEQCVCPPGYQGLSCEDCAPGYKRSDGGLYLGLCEPCSCNGHSNECDPETGVCLNCRDNTAGEECDSCQPGYVGNATYGTPNDCQIGLPPDPHRRCDECDQKGVHSCDDRGCVCKANVIGYRCDQCREGTFNLQESNNGGCSECFCSGATRSCTSSRLFLEQIPMSIFEDQFHLATRLGEVIPGPLNVDVGANQISTQQHDSETYYWSLPPRFLGNQILSYGGSLYFTVRNTGSGEYVPDQDVIITGNGLTLYWTRNRYDDAPESVRFIEKEWKSVNIYGPRDASRADLLTVLSNLQYILIRASLKETVDEILISDVSLDTAVQQQTNQRIVDEVEVCRCPGGYRGTSCESCEQNYYRDVYDRSAGLLGVCKRCPCSDNADSCSVGDHNRVICNCRDGFYGETCSETNRTICFHFSINFSDKDDDYYFIINKQ</sequence>
<feature type="disulfide bond" evidence="10">
    <location>
        <begin position="156"/>
        <end position="168"/>
    </location>
</feature>
<keyword evidence="7 11" id="KW-1015">Disulfide bond</keyword>
<evidence type="ECO:0000256" key="2">
    <source>
        <dbReference type="ARBA" id="ARBA00022525"/>
    </source>
</evidence>
<feature type="disulfide bond" evidence="11">
    <location>
        <begin position="977"/>
        <end position="986"/>
    </location>
</feature>
<dbReference type="PROSITE" id="PS01209">
    <property type="entry name" value="LDLRA_1"/>
    <property type="match status" value="2"/>
</dbReference>
<feature type="domain" description="Laminin IV type A" evidence="14">
    <location>
        <begin position="381"/>
        <end position="558"/>
    </location>
</feature>
<dbReference type="SMART" id="SM00192">
    <property type="entry name" value="LDLa"/>
    <property type="match status" value="3"/>
</dbReference>
<feature type="disulfide bond" evidence="10">
    <location>
        <begin position="116"/>
        <end position="128"/>
    </location>
</feature>
<dbReference type="FunFam" id="2.10.25.10:FF:000271">
    <property type="entry name" value="Terribly reduced optic lobes, isoform B"/>
    <property type="match status" value="1"/>
</dbReference>
<dbReference type="PROSITE" id="PS51115">
    <property type="entry name" value="LAMININ_IVA"/>
    <property type="match status" value="3"/>
</dbReference>
<proteinExistence type="predicted"/>
<feature type="disulfide bond" evidence="10">
    <location>
        <begin position="123"/>
        <end position="141"/>
    </location>
</feature>
<dbReference type="FunFam" id="4.10.400.10:FF:000062">
    <property type="entry name" value="Terribly reduced optic lobes, isoform AI"/>
    <property type="match status" value="1"/>
</dbReference>
<dbReference type="FunFam" id="2.10.25.10:FF:000033">
    <property type="entry name" value="Laminin subunit alpha 2"/>
    <property type="match status" value="1"/>
</dbReference>
<evidence type="ECO:0000256" key="11">
    <source>
        <dbReference type="PROSITE-ProRule" id="PRU00460"/>
    </source>
</evidence>
<evidence type="ECO:0000256" key="10">
    <source>
        <dbReference type="PROSITE-ProRule" id="PRU00124"/>
    </source>
</evidence>
<dbReference type="PROSITE" id="PS50068">
    <property type="entry name" value="LDLRA_2"/>
    <property type="match status" value="3"/>
</dbReference>
<dbReference type="SMART" id="SM00408">
    <property type="entry name" value="IGc2"/>
    <property type="match status" value="2"/>
</dbReference>
<dbReference type="Gene3D" id="4.10.400.10">
    <property type="entry name" value="Low-density Lipoprotein Receptor"/>
    <property type="match status" value="3"/>
</dbReference>
<dbReference type="InterPro" id="IPR050440">
    <property type="entry name" value="Laminin/Netrin_ECM"/>
</dbReference>
<comment type="subcellular location">
    <subcellularLocation>
        <location evidence="1">Secreted</location>
        <location evidence="1">Extracellular space</location>
        <location evidence="1">Extracellular matrix</location>
        <location evidence="1">Basement membrane</location>
    </subcellularLocation>
</comment>
<dbReference type="CDD" id="cd00055">
    <property type="entry name" value="EGF_Lam"/>
    <property type="match status" value="5"/>
</dbReference>
<feature type="domain" description="Laminin IV type A" evidence="14">
    <location>
        <begin position="746"/>
        <end position="924"/>
    </location>
</feature>
<feature type="disulfide bond" evidence="10">
    <location>
        <begin position="218"/>
        <end position="233"/>
    </location>
</feature>
<keyword evidence="9 11" id="KW-0424">Laminin EGF-like domain</keyword>
<evidence type="ECO:0000259" key="13">
    <source>
        <dbReference type="PROSITE" id="PS50835"/>
    </source>
</evidence>
<feature type="non-terminal residue" evidence="15">
    <location>
        <position position="1"/>
    </location>
</feature>
<evidence type="ECO:0000256" key="7">
    <source>
        <dbReference type="ARBA" id="ARBA00023157"/>
    </source>
</evidence>
<evidence type="ECO:0000259" key="12">
    <source>
        <dbReference type="PROSITE" id="PS50027"/>
    </source>
</evidence>
<dbReference type="Gene3D" id="2.60.40.10">
    <property type="entry name" value="Immunoglobulins"/>
    <property type="match status" value="2"/>
</dbReference>
<feature type="disulfide bond" evidence="10">
    <location>
        <begin position="163"/>
        <end position="181"/>
    </location>
</feature>
<keyword evidence="6" id="KW-0084">Basement membrane</keyword>
<dbReference type="InterPro" id="IPR007110">
    <property type="entry name" value="Ig-like_dom"/>
</dbReference>
<dbReference type="PROSITE" id="PS50835">
    <property type="entry name" value="IG_LIKE"/>
    <property type="match status" value="2"/>
</dbReference>
<evidence type="ECO:0000256" key="9">
    <source>
        <dbReference type="ARBA" id="ARBA00023292"/>
    </source>
</evidence>
<feature type="domain" description="Laminin IV type A" evidence="14">
    <location>
        <begin position="1088"/>
        <end position="1258"/>
    </location>
</feature>
<dbReference type="InterPro" id="IPR036179">
    <property type="entry name" value="Ig-like_dom_sf"/>
</dbReference>
<evidence type="ECO:0000256" key="8">
    <source>
        <dbReference type="ARBA" id="ARBA00023180"/>
    </source>
</evidence>
<dbReference type="Gene3D" id="2.10.25.10">
    <property type="entry name" value="Laminin"/>
    <property type="match status" value="4"/>
</dbReference>
<evidence type="ECO:0000256" key="4">
    <source>
        <dbReference type="ARBA" id="ARBA00022729"/>
    </source>
</evidence>
<dbReference type="OrthoDB" id="7780859at2759"/>
<evidence type="ECO:0000256" key="6">
    <source>
        <dbReference type="ARBA" id="ARBA00022869"/>
    </source>
</evidence>
<feature type="domain" description="Ig-like" evidence="13">
    <location>
        <begin position="1"/>
        <end position="68"/>
    </location>
</feature>
<protein>
    <submittedName>
        <fullName evidence="15">Basement membrane-specific heparan sulfate proteoglycan core protein</fullName>
    </submittedName>
</protein>
<dbReference type="InterPro" id="IPR000742">
    <property type="entry name" value="EGF"/>
</dbReference>
<dbReference type="InterPro" id="IPR036055">
    <property type="entry name" value="LDL_receptor-like_sf"/>
</dbReference>
<feature type="disulfide bond" evidence="10">
    <location>
        <begin position="175"/>
        <end position="190"/>
    </location>
</feature>
<dbReference type="SUPFAM" id="SSF48726">
    <property type="entry name" value="Immunoglobulin"/>
    <property type="match status" value="2"/>
</dbReference>
<dbReference type="FunFam" id="2.10.25.10:FF:000454">
    <property type="entry name" value="Laminin subunit alpha 1"/>
    <property type="match status" value="1"/>
</dbReference>
<evidence type="ECO:0000259" key="14">
    <source>
        <dbReference type="PROSITE" id="PS51115"/>
    </source>
</evidence>
<feature type="non-terminal residue" evidence="15">
    <location>
        <position position="1354"/>
    </location>
</feature>
<evidence type="ECO:0000313" key="15">
    <source>
        <dbReference type="EMBL" id="KAJ6624464.1"/>
    </source>
</evidence>
<comment type="caution">
    <text evidence="15">The sequence shown here is derived from an EMBL/GenBank/DDBJ whole genome shotgun (WGS) entry which is preliminary data.</text>
</comment>
<accession>A0A9Q0MI73</accession>
<feature type="disulfide bond" evidence="10">
    <location>
        <begin position="135"/>
        <end position="150"/>
    </location>
</feature>
<dbReference type="GO" id="GO:0009888">
    <property type="term" value="P:tissue development"/>
    <property type="evidence" value="ECO:0007669"/>
    <property type="project" value="TreeGrafter"/>
</dbReference>
<dbReference type="SMART" id="SM00181">
    <property type="entry name" value="EGF"/>
    <property type="match status" value="6"/>
</dbReference>